<feature type="region of interest" description="Disordered" evidence="1">
    <location>
        <begin position="26"/>
        <end position="153"/>
    </location>
</feature>
<dbReference type="EMBL" id="LR134355">
    <property type="protein sequence ID" value="VEG43976.1"/>
    <property type="molecule type" value="Genomic_DNA"/>
</dbReference>
<evidence type="ECO:0000256" key="1">
    <source>
        <dbReference type="SAM" id="MobiDB-lite"/>
    </source>
</evidence>
<feature type="compositionally biased region" description="Low complexity" evidence="1">
    <location>
        <begin position="29"/>
        <end position="42"/>
    </location>
</feature>
<evidence type="ECO:0008006" key="4">
    <source>
        <dbReference type="Google" id="ProtNLM"/>
    </source>
</evidence>
<evidence type="ECO:0000313" key="3">
    <source>
        <dbReference type="Proteomes" id="UP000282551"/>
    </source>
</evidence>
<proteinExistence type="predicted"/>
<dbReference type="Proteomes" id="UP000282551">
    <property type="component" value="Chromosome"/>
</dbReference>
<sequence length="153" mass="14760">MKVVIGGALFGGALLFSGCTTEVIEEAPETSPATTTSPAPSGQHGGGAAGSPAPAPGPAPGPAQTTVPMMPNPNGDGSMVPCEGTICTNPNHGAGDDPAENGGLMEDPDGSGDLVPCEGTICTNPNHGAGDEGDAPPEPGQTEMEGPDDGTEG</sequence>
<dbReference type="PROSITE" id="PS51257">
    <property type="entry name" value="PROKAR_LIPOPROTEIN"/>
    <property type="match status" value="1"/>
</dbReference>
<reference evidence="2 3" key="1">
    <citation type="submission" date="2018-12" db="EMBL/GenBank/DDBJ databases">
        <authorList>
            <consortium name="Pathogen Informatics"/>
        </authorList>
    </citation>
    <scope>NUCLEOTIDE SEQUENCE [LARGE SCALE GENOMIC DNA]</scope>
    <source>
        <strain evidence="2 3">NCTC10485</strain>
    </source>
</reference>
<evidence type="ECO:0000313" key="2">
    <source>
        <dbReference type="EMBL" id="VEG43976.1"/>
    </source>
</evidence>
<protein>
    <recommendedName>
        <fullName evidence="4">Lipoprotein</fullName>
    </recommendedName>
</protein>
<accession>A0A448HVU9</accession>
<keyword evidence="3" id="KW-1185">Reference proteome</keyword>
<name>A0A448HVU9_MYCCI</name>
<dbReference type="AlphaFoldDB" id="A0A448HVU9"/>
<organism evidence="2 3">
    <name type="scientific">Mycolicibacterium chitae</name>
    <name type="common">Mycobacterium chitae</name>
    <dbReference type="NCBI Taxonomy" id="1792"/>
    <lineage>
        <taxon>Bacteria</taxon>
        <taxon>Bacillati</taxon>
        <taxon>Actinomycetota</taxon>
        <taxon>Actinomycetes</taxon>
        <taxon>Mycobacteriales</taxon>
        <taxon>Mycobacteriaceae</taxon>
        <taxon>Mycolicibacterium</taxon>
    </lineage>
</organism>
<gene>
    <name evidence="2" type="ORF">NCTC10485_00011</name>
</gene>